<name>A0A195DU57_9HYME</name>
<evidence type="ECO:0000313" key="3">
    <source>
        <dbReference type="Proteomes" id="UP000078492"/>
    </source>
</evidence>
<feature type="compositionally biased region" description="Low complexity" evidence="1">
    <location>
        <begin position="21"/>
        <end position="31"/>
    </location>
</feature>
<dbReference type="AlphaFoldDB" id="A0A195DU57"/>
<dbReference type="EMBL" id="KQ980341">
    <property type="protein sequence ID" value="KYN16440.1"/>
    <property type="molecule type" value="Genomic_DNA"/>
</dbReference>
<organism evidence="2 3">
    <name type="scientific">Trachymyrmex cornetzi</name>
    <dbReference type="NCBI Taxonomy" id="471704"/>
    <lineage>
        <taxon>Eukaryota</taxon>
        <taxon>Metazoa</taxon>
        <taxon>Ecdysozoa</taxon>
        <taxon>Arthropoda</taxon>
        <taxon>Hexapoda</taxon>
        <taxon>Insecta</taxon>
        <taxon>Pterygota</taxon>
        <taxon>Neoptera</taxon>
        <taxon>Endopterygota</taxon>
        <taxon>Hymenoptera</taxon>
        <taxon>Apocrita</taxon>
        <taxon>Aculeata</taxon>
        <taxon>Formicoidea</taxon>
        <taxon>Formicidae</taxon>
        <taxon>Myrmicinae</taxon>
        <taxon>Trachymyrmex</taxon>
    </lineage>
</organism>
<evidence type="ECO:0000313" key="2">
    <source>
        <dbReference type="EMBL" id="KYN16440.1"/>
    </source>
</evidence>
<proteinExistence type="predicted"/>
<reference evidence="2 3" key="1">
    <citation type="submission" date="2015-09" db="EMBL/GenBank/DDBJ databases">
        <title>Trachymyrmex cornetzi WGS genome.</title>
        <authorList>
            <person name="Nygaard S."/>
            <person name="Hu H."/>
            <person name="Boomsma J."/>
            <person name="Zhang G."/>
        </authorList>
    </citation>
    <scope>NUCLEOTIDE SEQUENCE [LARGE SCALE GENOMIC DNA]</scope>
    <source>
        <strain evidence="2">Tcor2-1</strain>
        <tissue evidence="2">Whole body</tissue>
    </source>
</reference>
<sequence>MTDCTVTMRARRLSRREGRATTKTTTTATAGARKDLAGGKRRNENRRTDTHTRSCRTDGHWINKGQ</sequence>
<protein>
    <submittedName>
        <fullName evidence="2">Uncharacterized protein</fullName>
    </submittedName>
</protein>
<gene>
    <name evidence="2" type="ORF">ALC57_11310</name>
</gene>
<feature type="compositionally biased region" description="Basic and acidic residues" evidence="1">
    <location>
        <begin position="32"/>
        <end position="66"/>
    </location>
</feature>
<dbReference type="Proteomes" id="UP000078492">
    <property type="component" value="Unassembled WGS sequence"/>
</dbReference>
<evidence type="ECO:0000256" key="1">
    <source>
        <dbReference type="SAM" id="MobiDB-lite"/>
    </source>
</evidence>
<feature type="region of interest" description="Disordered" evidence="1">
    <location>
        <begin position="1"/>
        <end position="66"/>
    </location>
</feature>
<keyword evidence="3" id="KW-1185">Reference proteome</keyword>
<accession>A0A195DU57</accession>